<organism evidence="2 3">
    <name type="scientific">Marssonina brunnea f. sp. multigermtubi (strain MB_m1)</name>
    <name type="common">Marssonina leaf spot fungus</name>
    <dbReference type="NCBI Taxonomy" id="1072389"/>
    <lineage>
        <taxon>Eukaryota</taxon>
        <taxon>Fungi</taxon>
        <taxon>Dikarya</taxon>
        <taxon>Ascomycota</taxon>
        <taxon>Pezizomycotina</taxon>
        <taxon>Leotiomycetes</taxon>
        <taxon>Helotiales</taxon>
        <taxon>Drepanopezizaceae</taxon>
        <taxon>Drepanopeziza</taxon>
    </lineage>
</organism>
<dbReference type="AlphaFoldDB" id="K1W712"/>
<keyword evidence="3" id="KW-1185">Reference proteome</keyword>
<feature type="compositionally biased region" description="Basic and acidic residues" evidence="1">
    <location>
        <begin position="74"/>
        <end position="86"/>
    </location>
</feature>
<proteinExistence type="predicted"/>
<dbReference type="OrthoDB" id="3598799at2759"/>
<evidence type="ECO:0000256" key="1">
    <source>
        <dbReference type="SAM" id="MobiDB-lite"/>
    </source>
</evidence>
<dbReference type="HOGENOM" id="CLU_806707_0_0_1"/>
<name>K1W712_MARBU</name>
<feature type="region of interest" description="Disordered" evidence="1">
    <location>
        <begin position="1"/>
        <end position="111"/>
    </location>
</feature>
<evidence type="ECO:0000313" key="2">
    <source>
        <dbReference type="EMBL" id="EKD12835.1"/>
    </source>
</evidence>
<gene>
    <name evidence="2" type="ORF">MBM_09064</name>
</gene>
<dbReference type="Proteomes" id="UP000006753">
    <property type="component" value="Unassembled WGS sequence"/>
</dbReference>
<accession>K1W712</accession>
<reference evidence="2 3" key="1">
    <citation type="journal article" date="2012" name="BMC Genomics">
        <title>Sequencing the genome of Marssonina brunnea reveals fungus-poplar co-evolution.</title>
        <authorList>
            <person name="Zhu S."/>
            <person name="Cao Y.-Z."/>
            <person name="Jiang C."/>
            <person name="Tan B.-Y."/>
            <person name="Wang Z."/>
            <person name="Feng S."/>
            <person name="Zhang L."/>
            <person name="Su X.-H."/>
            <person name="Brejova B."/>
            <person name="Vinar T."/>
            <person name="Xu M."/>
            <person name="Wang M.-X."/>
            <person name="Zhang S.-G."/>
            <person name="Huang M.-R."/>
            <person name="Wu R."/>
            <person name="Zhou Y."/>
        </authorList>
    </citation>
    <scope>NUCLEOTIDE SEQUENCE [LARGE SCALE GENOMIC DNA]</scope>
    <source>
        <strain evidence="2 3">MB_m1</strain>
    </source>
</reference>
<sequence>MPRSDVLQPSTHLTQSSPPRPHPRRQQPRGPRRPRQRQHITPYASPLSSMAGKGGKRKSESALPAGKSKQRKTLRGDDSGSEHAEAESDDQLFVQQEPDAPKPVTKGGATTRMSEPLKRSARVAAYVEDEGRMDGQQFLALVEFESKKKRRAAQATSKYMERLEDNIGLSEDHLRKLLRHLSADATKKDTDFIEAFKDAYAASRPLPPSQNTAGNSSGESSFATLYGRGKEILRTTQLNIQKFETLGAKTARIDTSGLMDNDWLADDEQTAGILETGRKYGLEKYAAMLRGSEDPVVEEEAAVYVGMIYRDLEADASRSWGRIAKKQEKSARRLYKAIAAEDAL</sequence>
<protein>
    <submittedName>
        <fullName evidence="2">Uncharacterized protein</fullName>
    </submittedName>
</protein>
<dbReference type="EMBL" id="JH921454">
    <property type="protein sequence ID" value="EKD12835.1"/>
    <property type="molecule type" value="Genomic_DNA"/>
</dbReference>
<feature type="compositionally biased region" description="Polar residues" evidence="1">
    <location>
        <begin position="7"/>
        <end position="17"/>
    </location>
</feature>
<evidence type="ECO:0000313" key="3">
    <source>
        <dbReference type="Proteomes" id="UP000006753"/>
    </source>
</evidence>
<dbReference type="InParanoid" id="K1W712"/>
<dbReference type="KEGG" id="mbe:MBM_09064"/>
<dbReference type="GeneID" id="18764999"/>
<feature type="compositionally biased region" description="Basic residues" evidence="1">
    <location>
        <begin position="21"/>
        <end position="38"/>
    </location>
</feature>